<dbReference type="Proteomes" id="UP001642409">
    <property type="component" value="Unassembled WGS sequence"/>
</dbReference>
<protein>
    <submittedName>
        <fullName evidence="3">Hypothetical_protein</fullName>
    </submittedName>
</protein>
<proteinExistence type="predicted"/>
<feature type="compositionally biased region" description="Polar residues" evidence="1">
    <location>
        <begin position="43"/>
        <end position="56"/>
    </location>
</feature>
<gene>
    <name evidence="3" type="ORF">HINF_LOCUS32680</name>
    <name evidence="2" type="ORF">HINF_LOCUS46860</name>
</gene>
<feature type="compositionally biased region" description="Basic residues" evidence="1">
    <location>
        <begin position="98"/>
        <end position="108"/>
    </location>
</feature>
<sequence>MLTTKPPSPSVSSKAKDHSPRTTTCLVTSTSPVSHQHQEVNQRSKSPMTCPSTVSSPLPPRISLALVTPRASKSTRSPTDFLTPKSNAWSVKPNSSRTKTKRSVKVRRLVTNSKVSCSAPAASSTVMANKSSQFPKTTRRRLKT</sequence>
<feature type="region of interest" description="Disordered" evidence="1">
    <location>
        <begin position="1"/>
        <end position="144"/>
    </location>
</feature>
<accession>A0AA86UI74</accession>
<dbReference type="EMBL" id="CAXDID020000112">
    <property type="protein sequence ID" value="CAL6029803.1"/>
    <property type="molecule type" value="Genomic_DNA"/>
</dbReference>
<evidence type="ECO:0000313" key="3">
    <source>
        <dbReference type="EMBL" id="CAL6029803.1"/>
    </source>
</evidence>
<feature type="compositionally biased region" description="Polar residues" evidence="1">
    <location>
        <begin position="71"/>
        <end position="94"/>
    </location>
</feature>
<evidence type="ECO:0000313" key="4">
    <source>
        <dbReference type="Proteomes" id="UP001642409"/>
    </source>
</evidence>
<evidence type="ECO:0000256" key="1">
    <source>
        <dbReference type="SAM" id="MobiDB-lite"/>
    </source>
</evidence>
<feature type="compositionally biased region" description="Polar residues" evidence="1">
    <location>
        <begin position="112"/>
        <end position="136"/>
    </location>
</feature>
<comment type="caution">
    <text evidence="2">The sequence shown here is derived from an EMBL/GenBank/DDBJ whole genome shotgun (WGS) entry which is preliminary data.</text>
</comment>
<dbReference type="EMBL" id="CATOUU010000916">
    <property type="protein sequence ID" value="CAI9959215.1"/>
    <property type="molecule type" value="Genomic_DNA"/>
</dbReference>
<keyword evidence="4" id="KW-1185">Reference proteome</keyword>
<dbReference type="AlphaFoldDB" id="A0AA86UI74"/>
<reference evidence="2" key="1">
    <citation type="submission" date="2023-06" db="EMBL/GenBank/DDBJ databases">
        <authorList>
            <person name="Kurt Z."/>
        </authorList>
    </citation>
    <scope>NUCLEOTIDE SEQUENCE</scope>
</reference>
<name>A0AA86UI74_9EUKA</name>
<reference evidence="3 4" key="2">
    <citation type="submission" date="2024-07" db="EMBL/GenBank/DDBJ databases">
        <authorList>
            <person name="Akdeniz Z."/>
        </authorList>
    </citation>
    <scope>NUCLEOTIDE SEQUENCE [LARGE SCALE GENOMIC DNA]</scope>
</reference>
<evidence type="ECO:0000313" key="2">
    <source>
        <dbReference type="EMBL" id="CAI9959215.1"/>
    </source>
</evidence>
<organism evidence="2">
    <name type="scientific">Hexamita inflata</name>
    <dbReference type="NCBI Taxonomy" id="28002"/>
    <lineage>
        <taxon>Eukaryota</taxon>
        <taxon>Metamonada</taxon>
        <taxon>Diplomonadida</taxon>
        <taxon>Hexamitidae</taxon>
        <taxon>Hexamitinae</taxon>
        <taxon>Hexamita</taxon>
    </lineage>
</organism>
<feature type="compositionally biased region" description="Polar residues" evidence="1">
    <location>
        <begin position="21"/>
        <end position="35"/>
    </location>
</feature>